<feature type="compositionally biased region" description="Basic and acidic residues" evidence="1">
    <location>
        <begin position="98"/>
        <end position="117"/>
    </location>
</feature>
<gene>
    <name evidence="2" type="ORF">TRFO_05821</name>
</gene>
<feature type="compositionally biased region" description="Acidic residues" evidence="1">
    <location>
        <begin position="81"/>
        <end position="97"/>
    </location>
</feature>
<name>A0A1J4K7J8_9EUKA</name>
<evidence type="ECO:0000313" key="2">
    <source>
        <dbReference type="EMBL" id="OHT05684.1"/>
    </source>
</evidence>
<feature type="region of interest" description="Disordered" evidence="1">
    <location>
        <begin position="1"/>
        <end position="132"/>
    </location>
</feature>
<dbReference type="Proteomes" id="UP000179807">
    <property type="component" value="Unassembled WGS sequence"/>
</dbReference>
<feature type="compositionally biased region" description="Basic and acidic residues" evidence="1">
    <location>
        <begin position="1"/>
        <end position="38"/>
    </location>
</feature>
<dbReference type="VEuPathDB" id="TrichDB:TRFO_05821"/>
<dbReference type="EMBL" id="MLAK01000749">
    <property type="protein sequence ID" value="OHT05684.1"/>
    <property type="molecule type" value="Genomic_DNA"/>
</dbReference>
<dbReference type="RefSeq" id="XP_068358820.1">
    <property type="nucleotide sequence ID" value="XM_068492725.1"/>
</dbReference>
<reference evidence="2" key="1">
    <citation type="submission" date="2016-10" db="EMBL/GenBank/DDBJ databases">
        <authorList>
            <person name="Benchimol M."/>
            <person name="Almeida L.G."/>
            <person name="Vasconcelos A.T."/>
            <person name="Perreira-Neves A."/>
            <person name="Rosa I.A."/>
            <person name="Tasca T."/>
            <person name="Bogo M.R."/>
            <person name="de Souza W."/>
        </authorList>
    </citation>
    <scope>NUCLEOTIDE SEQUENCE [LARGE SCALE GENOMIC DNA]</scope>
    <source>
        <strain evidence="2">K</strain>
    </source>
</reference>
<proteinExistence type="predicted"/>
<dbReference type="AlphaFoldDB" id="A0A1J4K7J8"/>
<keyword evidence="3" id="KW-1185">Reference proteome</keyword>
<accession>A0A1J4K7J8</accession>
<evidence type="ECO:0000313" key="3">
    <source>
        <dbReference type="Proteomes" id="UP000179807"/>
    </source>
</evidence>
<dbReference type="GeneID" id="94827429"/>
<evidence type="ECO:0000256" key="1">
    <source>
        <dbReference type="SAM" id="MobiDB-lite"/>
    </source>
</evidence>
<protein>
    <submittedName>
        <fullName evidence="2">Uncharacterized protein</fullName>
    </submittedName>
</protein>
<feature type="compositionally biased region" description="Acidic residues" evidence="1">
    <location>
        <begin position="39"/>
        <end position="48"/>
    </location>
</feature>
<organism evidence="2 3">
    <name type="scientific">Tritrichomonas foetus</name>
    <dbReference type="NCBI Taxonomy" id="1144522"/>
    <lineage>
        <taxon>Eukaryota</taxon>
        <taxon>Metamonada</taxon>
        <taxon>Parabasalia</taxon>
        <taxon>Tritrichomonadida</taxon>
        <taxon>Tritrichomonadidae</taxon>
        <taxon>Tritrichomonas</taxon>
    </lineage>
</organism>
<feature type="compositionally biased region" description="Basic and acidic residues" evidence="1">
    <location>
        <begin position="66"/>
        <end position="77"/>
    </location>
</feature>
<comment type="caution">
    <text evidence="2">The sequence shown here is derived from an EMBL/GenBank/DDBJ whole genome shotgun (WGS) entry which is preliminary data.</text>
</comment>
<sequence length="241" mass="28366">MMMQKDQKQNNERLQKEIERRRLGLKKPEELKIKKVEEPIEEEEEEENHENKTSHLQTKSYPQNSDIEKENVHEKVNSDFNIDENEIEEEEQFEEEEAQIKNIDKSDTENPEKERNKKNSQMDNQKIDGNLQNKHFSKSIDNLLRSTDSLNERREKGSVLYKNLSPSQIQLFSRLAKLFKSMDTIYDACQIVWNIMKNDSNFEINILLSQIQTSYGDFLIEALISFADSDGIIIPEIVSPK</sequence>
<feature type="compositionally biased region" description="Polar residues" evidence="1">
    <location>
        <begin position="54"/>
        <end position="65"/>
    </location>
</feature>